<dbReference type="Pfam" id="PF01812">
    <property type="entry name" value="5-FTHF_cyc-lig"/>
    <property type="match status" value="1"/>
</dbReference>
<organism evidence="5 6">
    <name type="scientific">Rhizorhapis suberifaciens</name>
    <name type="common">corky root of lettuce</name>
    <dbReference type="NCBI Taxonomy" id="13656"/>
    <lineage>
        <taxon>Bacteria</taxon>
        <taxon>Pseudomonadati</taxon>
        <taxon>Pseudomonadota</taxon>
        <taxon>Alphaproteobacteria</taxon>
        <taxon>Sphingomonadales</taxon>
        <taxon>Sphingomonadaceae</taxon>
        <taxon>Rhizorhapis</taxon>
    </lineage>
</organism>
<keyword evidence="5" id="KW-0436">Ligase</keyword>
<dbReference type="EC" id="6.3.3.2" evidence="4"/>
<reference evidence="5 6" key="1">
    <citation type="submission" date="2020-08" db="EMBL/GenBank/DDBJ databases">
        <title>Genomic Encyclopedia of Type Strains, Phase IV (KMG-IV): sequencing the most valuable type-strain genomes for metagenomic binning, comparative biology and taxonomic classification.</title>
        <authorList>
            <person name="Goeker M."/>
        </authorList>
    </citation>
    <scope>NUCLEOTIDE SEQUENCE [LARGE SCALE GENOMIC DNA]</scope>
    <source>
        <strain evidence="5 6">DSM 7465</strain>
    </source>
</reference>
<dbReference type="PANTHER" id="PTHR23407">
    <property type="entry name" value="ATPASE INHIBITOR/5-FORMYLTETRAHYDROFOLATE CYCLO-LIGASE"/>
    <property type="match status" value="1"/>
</dbReference>
<dbReference type="InterPro" id="IPR024185">
    <property type="entry name" value="FTHF_cligase-like_sf"/>
</dbReference>
<comment type="catalytic activity">
    <reaction evidence="4">
        <text>(6S)-5-formyl-5,6,7,8-tetrahydrofolate + ATP = (6R)-5,10-methenyltetrahydrofolate + ADP + phosphate</text>
        <dbReference type="Rhea" id="RHEA:10488"/>
        <dbReference type="ChEBI" id="CHEBI:30616"/>
        <dbReference type="ChEBI" id="CHEBI:43474"/>
        <dbReference type="ChEBI" id="CHEBI:57455"/>
        <dbReference type="ChEBI" id="CHEBI:57457"/>
        <dbReference type="ChEBI" id="CHEBI:456216"/>
        <dbReference type="EC" id="6.3.3.2"/>
    </reaction>
</comment>
<dbReference type="RefSeq" id="WP_184475315.1">
    <property type="nucleotide sequence ID" value="NZ_JACHOV010000006.1"/>
</dbReference>
<keyword evidence="3 4" id="KW-0067">ATP-binding</keyword>
<protein>
    <recommendedName>
        <fullName evidence="4">5-formyltetrahydrofolate cyclo-ligase</fullName>
        <ecNumber evidence="4">6.3.3.2</ecNumber>
    </recommendedName>
</protein>
<dbReference type="SUPFAM" id="SSF100950">
    <property type="entry name" value="NagB/RpiA/CoA transferase-like"/>
    <property type="match status" value="1"/>
</dbReference>
<evidence type="ECO:0000256" key="3">
    <source>
        <dbReference type="ARBA" id="ARBA00022840"/>
    </source>
</evidence>
<dbReference type="GO" id="GO:0030272">
    <property type="term" value="F:5-formyltetrahydrofolate cyclo-ligase activity"/>
    <property type="evidence" value="ECO:0007669"/>
    <property type="project" value="UniProtKB-EC"/>
</dbReference>
<dbReference type="EMBL" id="JACHOV010000006">
    <property type="protein sequence ID" value="MBB4641501.1"/>
    <property type="molecule type" value="Genomic_DNA"/>
</dbReference>
<dbReference type="Proteomes" id="UP000575068">
    <property type="component" value="Unassembled WGS sequence"/>
</dbReference>
<comment type="caution">
    <text evidence="5">The sequence shown here is derived from an EMBL/GenBank/DDBJ whole genome shotgun (WGS) entry which is preliminary data.</text>
</comment>
<dbReference type="GO" id="GO:0046872">
    <property type="term" value="F:metal ion binding"/>
    <property type="evidence" value="ECO:0007669"/>
    <property type="project" value="UniProtKB-KW"/>
</dbReference>
<sequence>MNTLSKQDIRRDARRRRSLFVESLPPIALKIAFHAPPTALIRLIAPASCVALYLPVGSEAPADAFAEPLILAGKSLCLPCIEDSSDEMVFRQWTPGDELVLGYAGVGEPSPSAPLIVPDAILAPLVAFDRSLNRLGQGGGHYDRVFARYDHATRIGVAWSGQERDDLVLDPWDMPLHAIVTEREFIEGPANP</sequence>
<dbReference type="Gene3D" id="3.40.50.10420">
    <property type="entry name" value="NagB/RpiA/CoA transferase-like"/>
    <property type="match status" value="1"/>
</dbReference>
<evidence type="ECO:0000313" key="6">
    <source>
        <dbReference type="Proteomes" id="UP000575068"/>
    </source>
</evidence>
<dbReference type="NCBIfam" id="TIGR02727">
    <property type="entry name" value="MTHFS_bact"/>
    <property type="match status" value="1"/>
</dbReference>
<evidence type="ECO:0000313" key="5">
    <source>
        <dbReference type="EMBL" id="MBB4641501.1"/>
    </source>
</evidence>
<keyword evidence="2 4" id="KW-0547">Nucleotide-binding</keyword>
<comment type="cofactor">
    <cofactor evidence="4">
        <name>Mg(2+)</name>
        <dbReference type="ChEBI" id="CHEBI:18420"/>
    </cofactor>
</comment>
<comment type="similarity">
    <text evidence="1 4">Belongs to the 5-formyltetrahydrofolate cyclo-ligase family.</text>
</comment>
<dbReference type="GO" id="GO:0035999">
    <property type="term" value="P:tetrahydrofolate interconversion"/>
    <property type="evidence" value="ECO:0007669"/>
    <property type="project" value="TreeGrafter"/>
</dbReference>
<keyword evidence="4" id="KW-0460">Magnesium</keyword>
<dbReference type="PANTHER" id="PTHR23407:SF1">
    <property type="entry name" value="5-FORMYLTETRAHYDROFOLATE CYCLO-LIGASE"/>
    <property type="match status" value="1"/>
</dbReference>
<dbReference type="AlphaFoldDB" id="A0A840HV02"/>
<evidence type="ECO:0000256" key="2">
    <source>
        <dbReference type="ARBA" id="ARBA00022741"/>
    </source>
</evidence>
<accession>A0A840HV02</accession>
<evidence type="ECO:0000256" key="1">
    <source>
        <dbReference type="ARBA" id="ARBA00010638"/>
    </source>
</evidence>
<gene>
    <name evidence="5" type="ORF">HNQ99_001810</name>
</gene>
<dbReference type="InterPro" id="IPR037171">
    <property type="entry name" value="NagB/RpiA_transferase-like"/>
</dbReference>
<dbReference type="InterPro" id="IPR002698">
    <property type="entry name" value="FTHF_cligase"/>
</dbReference>
<dbReference type="GO" id="GO:0005524">
    <property type="term" value="F:ATP binding"/>
    <property type="evidence" value="ECO:0007669"/>
    <property type="project" value="UniProtKB-KW"/>
</dbReference>
<keyword evidence="6" id="KW-1185">Reference proteome</keyword>
<name>A0A840HV02_9SPHN</name>
<dbReference type="GO" id="GO:0009396">
    <property type="term" value="P:folic acid-containing compound biosynthetic process"/>
    <property type="evidence" value="ECO:0007669"/>
    <property type="project" value="TreeGrafter"/>
</dbReference>
<keyword evidence="4" id="KW-0479">Metal-binding</keyword>
<proteinExistence type="inferred from homology"/>
<evidence type="ECO:0000256" key="4">
    <source>
        <dbReference type="RuleBase" id="RU361279"/>
    </source>
</evidence>